<accession>A0A9P1FPN5</accession>
<dbReference type="AlphaFoldDB" id="A0A9P1FPN5"/>
<keyword evidence="3" id="KW-1185">Reference proteome</keyword>
<gene>
    <name evidence="1" type="ORF">C1SCF055_LOCUS12455</name>
</gene>
<sequence length="233" mass="26721">MPLKILLDSMRAIRFANFSDVIVVVGGADSDRIYTDNDMVYIETPFENYDLTGLSMLWHYRQHPYVLANVYLYLLDTSTVGAGFPEKFRSLGNVEQQEYRAVNRPASNICAFGRGVLEKFKTNFDEQLSKDEGLQFEFGQSPKGVKQIEAFAQKVTELRPRVDHGEPVDIYQTGHPRRVYWYPDFDILKYIFIGGNGDVTGTISQLKCCPLLQALHRKKKHHKAKKAKKAKKH</sequence>
<evidence type="ECO:0000313" key="3">
    <source>
        <dbReference type="Proteomes" id="UP001152797"/>
    </source>
</evidence>
<evidence type="ECO:0000313" key="2">
    <source>
        <dbReference type="EMBL" id="CAL4772276.1"/>
    </source>
</evidence>
<protein>
    <submittedName>
        <fullName evidence="2">Protein xylosyltransferase</fullName>
    </submittedName>
</protein>
<dbReference type="EMBL" id="CAMXCT010000940">
    <property type="protein sequence ID" value="CAI3984964.1"/>
    <property type="molecule type" value="Genomic_DNA"/>
</dbReference>
<dbReference type="Proteomes" id="UP001152797">
    <property type="component" value="Unassembled WGS sequence"/>
</dbReference>
<comment type="caution">
    <text evidence="1">The sequence shown here is derived from an EMBL/GenBank/DDBJ whole genome shotgun (WGS) entry which is preliminary data.</text>
</comment>
<dbReference type="EMBL" id="CAMXCT020000940">
    <property type="protein sequence ID" value="CAL1138339.1"/>
    <property type="molecule type" value="Genomic_DNA"/>
</dbReference>
<evidence type="ECO:0000313" key="1">
    <source>
        <dbReference type="EMBL" id="CAI3984964.1"/>
    </source>
</evidence>
<reference evidence="1" key="1">
    <citation type="submission" date="2022-10" db="EMBL/GenBank/DDBJ databases">
        <authorList>
            <person name="Chen Y."/>
            <person name="Dougan E. K."/>
            <person name="Chan C."/>
            <person name="Rhodes N."/>
            <person name="Thang M."/>
        </authorList>
    </citation>
    <scope>NUCLEOTIDE SEQUENCE</scope>
</reference>
<reference evidence="2 3" key="2">
    <citation type="submission" date="2024-05" db="EMBL/GenBank/DDBJ databases">
        <authorList>
            <person name="Chen Y."/>
            <person name="Shah S."/>
            <person name="Dougan E. K."/>
            <person name="Thang M."/>
            <person name="Chan C."/>
        </authorList>
    </citation>
    <scope>NUCLEOTIDE SEQUENCE [LARGE SCALE GENOMIC DNA]</scope>
</reference>
<proteinExistence type="predicted"/>
<name>A0A9P1FPN5_9DINO</name>
<organism evidence="1">
    <name type="scientific">Cladocopium goreaui</name>
    <dbReference type="NCBI Taxonomy" id="2562237"/>
    <lineage>
        <taxon>Eukaryota</taxon>
        <taxon>Sar</taxon>
        <taxon>Alveolata</taxon>
        <taxon>Dinophyceae</taxon>
        <taxon>Suessiales</taxon>
        <taxon>Symbiodiniaceae</taxon>
        <taxon>Cladocopium</taxon>
    </lineage>
</organism>
<dbReference type="EMBL" id="CAMXCT030000940">
    <property type="protein sequence ID" value="CAL4772276.1"/>
    <property type="molecule type" value="Genomic_DNA"/>
</dbReference>